<dbReference type="GO" id="GO:0000162">
    <property type="term" value="P:L-tryptophan biosynthetic process"/>
    <property type="evidence" value="ECO:0007669"/>
    <property type="project" value="TreeGrafter"/>
</dbReference>
<evidence type="ECO:0000313" key="4">
    <source>
        <dbReference type="Proteomes" id="UP001208771"/>
    </source>
</evidence>
<evidence type="ECO:0000259" key="2">
    <source>
        <dbReference type="Pfam" id="PF00117"/>
    </source>
</evidence>
<protein>
    <submittedName>
        <fullName evidence="3">Aminodeoxychorismate/anthranilate synthase component II</fullName>
    </submittedName>
</protein>
<dbReference type="PRINTS" id="PR00099">
    <property type="entry name" value="CPSGATASE"/>
</dbReference>
<dbReference type="PRINTS" id="PR00096">
    <property type="entry name" value="GATASE"/>
</dbReference>
<dbReference type="GO" id="GO:0005829">
    <property type="term" value="C:cytosol"/>
    <property type="evidence" value="ECO:0007669"/>
    <property type="project" value="TreeGrafter"/>
</dbReference>
<name>A0AAE3SVA0_9HYPH</name>
<proteinExistence type="predicted"/>
<comment type="caution">
    <text evidence="3">The sequence shown here is derived from an EMBL/GenBank/DDBJ whole genome shotgun (WGS) entry which is preliminary data.</text>
</comment>
<dbReference type="PANTHER" id="PTHR43418:SF4">
    <property type="entry name" value="MULTIFUNCTIONAL TRYPTOPHAN BIOSYNTHESIS PROTEIN"/>
    <property type="match status" value="1"/>
</dbReference>
<keyword evidence="1" id="KW-0315">Glutamine amidotransferase</keyword>
<dbReference type="InterPro" id="IPR017926">
    <property type="entry name" value="GATASE"/>
</dbReference>
<dbReference type="PROSITE" id="PS51273">
    <property type="entry name" value="GATASE_TYPE_1"/>
    <property type="match status" value="1"/>
</dbReference>
<dbReference type="CDD" id="cd01743">
    <property type="entry name" value="GATase1_Anthranilate_Synthase"/>
    <property type="match status" value="1"/>
</dbReference>
<dbReference type="InterPro" id="IPR029062">
    <property type="entry name" value="Class_I_gatase-like"/>
</dbReference>
<dbReference type="InterPro" id="IPR050472">
    <property type="entry name" value="Anth_synth/Amidotransfase"/>
</dbReference>
<dbReference type="PRINTS" id="PR00097">
    <property type="entry name" value="ANTSNTHASEII"/>
</dbReference>
<dbReference type="AlphaFoldDB" id="A0AAE3SVA0"/>
<reference evidence="3" key="1">
    <citation type="submission" date="2022-07" db="EMBL/GenBank/DDBJ databases">
        <title>Ectorhizobium quercum gen.nov., sp. nov.</title>
        <authorList>
            <person name="Ma T."/>
            <person name="Li Y."/>
        </authorList>
    </citation>
    <scope>NUCLEOTIDE SEQUENCE</scope>
    <source>
        <strain evidence="3">BDR2-2</strain>
    </source>
</reference>
<feature type="domain" description="Glutamine amidotransferase" evidence="2">
    <location>
        <begin position="3"/>
        <end position="186"/>
    </location>
</feature>
<dbReference type="NCBIfam" id="TIGR00566">
    <property type="entry name" value="trpG_papA"/>
    <property type="match status" value="1"/>
</dbReference>
<organism evidence="3 4">
    <name type="scientific">Ectorhizobium quercum</name>
    <dbReference type="NCBI Taxonomy" id="2965071"/>
    <lineage>
        <taxon>Bacteria</taxon>
        <taxon>Pseudomonadati</taxon>
        <taxon>Pseudomonadota</taxon>
        <taxon>Alphaproteobacteria</taxon>
        <taxon>Hyphomicrobiales</taxon>
        <taxon>Rhizobiaceae</taxon>
        <taxon>Ectorhizobium</taxon>
    </lineage>
</organism>
<dbReference type="InterPro" id="IPR006221">
    <property type="entry name" value="TrpG/PapA_dom"/>
</dbReference>
<keyword evidence="4" id="KW-1185">Reference proteome</keyword>
<dbReference type="EMBL" id="JANFPI010000004">
    <property type="protein sequence ID" value="MCX8998105.1"/>
    <property type="molecule type" value="Genomic_DNA"/>
</dbReference>
<dbReference type="PANTHER" id="PTHR43418">
    <property type="entry name" value="MULTIFUNCTIONAL TRYPTOPHAN BIOSYNTHESIS PROTEIN-RELATED"/>
    <property type="match status" value="1"/>
</dbReference>
<dbReference type="FunFam" id="3.40.50.880:FF:000003">
    <property type="entry name" value="Anthranilate synthase component II"/>
    <property type="match status" value="1"/>
</dbReference>
<sequence>MLLIIDNYDSFVFNIVRYCQELGRETLTVRNDRIGIEEIASLAPEAILISPGPCSPAEAGISLPAIMRFSGRIPILGICLGHQCIGQAFGARVERARVPMHGRASAITHRGEGLFSGLPQPLQVGRYHSLIVTLGDAATPLRADAASLEGEVMALSHAAHPTFGVQFHPESILSEHGHDLLANFFAIARLWRTSQRVSP</sequence>
<dbReference type="Pfam" id="PF00117">
    <property type="entry name" value="GATase"/>
    <property type="match status" value="1"/>
</dbReference>
<gene>
    <name evidence="3" type="ORF">NOF55_13420</name>
</gene>
<dbReference type="RefSeq" id="WP_306411892.1">
    <property type="nucleotide sequence ID" value="NZ_JANFPI010000004.1"/>
</dbReference>
<dbReference type="Proteomes" id="UP001208771">
    <property type="component" value="Unassembled WGS sequence"/>
</dbReference>
<accession>A0AAE3SVA0</accession>
<evidence type="ECO:0000256" key="1">
    <source>
        <dbReference type="ARBA" id="ARBA00022962"/>
    </source>
</evidence>
<dbReference type="GO" id="GO:0004049">
    <property type="term" value="F:anthranilate synthase activity"/>
    <property type="evidence" value="ECO:0007669"/>
    <property type="project" value="TreeGrafter"/>
</dbReference>
<dbReference type="SUPFAM" id="SSF52317">
    <property type="entry name" value="Class I glutamine amidotransferase-like"/>
    <property type="match status" value="1"/>
</dbReference>
<dbReference type="Gene3D" id="3.40.50.880">
    <property type="match status" value="1"/>
</dbReference>
<evidence type="ECO:0000313" key="3">
    <source>
        <dbReference type="EMBL" id="MCX8998105.1"/>
    </source>
</evidence>